<dbReference type="Proteomes" id="UP000294847">
    <property type="component" value="Chromosome 7"/>
</dbReference>
<dbReference type="EMBL" id="CP034210">
    <property type="protein sequence ID" value="QBZ66059.1"/>
    <property type="molecule type" value="Genomic_DNA"/>
</dbReference>
<feature type="region of interest" description="Disordered" evidence="1">
    <location>
        <begin position="145"/>
        <end position="175"/>
    </location>
</feature>
<reference evidence="2 3" key="1">
    <citation type="journal article" date="2019" name="Mol. Biol. Evol.">
        <title>Blast fungal genomes show frequent chromosomal changes, gene gains and losses, and effector gene turnover.</title>
        <authorList>
            <person name="Gomez Luciano L.B."/>
            <person name="Jason Tsai I."/>
            <person name="Chuma I."/>
            <person name="Tosa Y."/>
            <person name="Chen Y.H."/>
            <person name="Li J.Y."/>
            <person name="Li M.Y."/>
            <person name="Jade Lu M.Y."/>
            <person name="Nakayashiki H."/>
            <person name="Li W.H."/>
        </authorList>
    </citation>
    <scope>NUCLEOTIDE SEQUENCE [LARGE SCALE GENOMIC DNA]</scope>
    <source>
        <strain evidence="2">MZ5-1-6</strain>
    </source>
</reference>
<name>A0A4P7NUF5_PYROR</name>
<feature type="compositionally biased region" description="Basic and acidic residues" evidence="1">
    <location>
        <begin position="199"/>
        <end position="211"/>
    </location>
</feature>
<evidence type="ECO:0000313" key="3">
    <source>
        <dbReference type="Proteomes" id="UP000294847"/>
    </source>
</evidence>
<gene>
    <name evidence="2" type="ORF">PoMZ_13028</name>
</gene>
<sequence>MNKDKNSSQALATGCAQTSANGNILVKLWQAFRRLMEVARNPSSLNLILLYIGIKLDSLALKKYPVAHVLPPSPFTPGNCSISKVLMQNADGRSACWYAARLLRAPSPLLGCSWHIGLTRLEGIVVWLCNLVACWRDVGSKTNDVRGEACKHKPTPAPLERPLNGNKPSRDCRHTRTVGRLSRETVLFPDATHAPEVSAGKHDSPEPWRFV</sequence>
<organism evidence="2 3">
    <name type="scientific">Pyricularia oryzae</name>
    <name type="common">Rice blast fungus</name>
    <name type="synonym">Magnaporthe oryzae</name>
    <dbReference type="NCBI Taxonomy" id="318829"/>
    <lineage>
        <taxon>Eukaryota</taxon>
        <taxon>Fungi</taxon>
        <taxon>Dikarya</taxon>
        <taxon>Ascomycota</taxon>
        <taxon>Pezizomycotina</taxon>
        <taxon>Sordariomycetes</taxon>
        <taxon>Sordariomycetidae</taxon>
        <taxon>Magnaporthales</taxon>
        <taxon>Pyriculariaceae</taxon>
        <taxon>Pyricularia</taxon>
    </lineage>
</organism>
<feature type="region of interest" description="Disordered" evidence="1">
    <location>
        <begin position="192"/>
        <end position="211"/>
    </location>
</feature>
<protein>
    <submittedName>
        <fullName evidence="2">Uncharacterized protein</fullName>
    </submittedName>
</protein>
<proteinExistence type="predicted"/>
<accession>A0A4P7NUF5</accession>
<dbReference type="AlphaFoldDB" id="A0A4P7NUF5"/>
<evidence type="ECO:0000313" key="2">
    <source>
        <dbReference type="EMBL" id="QBZ66059.1"/>
    </source>
</evidence>
<evidence type="ECO:0000256" key="1">
    <source>
        <dbReference type="SAM" id="MobiDB-lite"/>
    </source>
</evidence>